<evidence type="ECO:0000256" key="2">
    <source>
        <dbReference type="ARBA" id="ARBA00006730"/>
    </source>
</evidence>
<dbReference type="Gene3D" id="3.30.9.10">
    <property type="entry name" value="D-Amino Acid Oxidase, subunit A, domain 2"/>
    <property type="match status" value="1"/>
</dbReference>
<dbReference type="Gene3D" id="3.40.50.720">
    <property type="entry name" value="NAD(P)-binding Rossmann-like Domain"/>
    <property type="match status" value="1"/>
</dbReference>
<dbReference type="PIRSF" id="PIRSF000189">
    <property type="entry name" value="D-aa_oxidase"/>
    <property type="match status" value="1"/>
</dbReference>
<evidence type="ECO:0000256" key="5">
    <source>
        <dbReference type="ARBA" id="ARBA00023002"/>
    </source>
</evidence>
<dbReference type="InterPro" id="IPR006076">
    <property type="entry name" value="FAD-dep_OxRdtase"/>
</dbReference>
<evidence type="ECO:0000256" key="6">
    <source>
        <dbReference type="PIRSR" id="PIRSR000189-1"/>
    </source>
</evidence>
<evidence type="ECO:0000256" key="1">
    <source>
        <dbReference type="ARBA" id="ARBA00001974"/>
    </source>
</evidence>
<gene>
    <name evidence="8" type="ORF">MCAP1_002500</name>
</gene>
<keyword evidence="3" id="KW-0285">Flavoprotein</keyword>
<dbReference type="SUPFAM" id="SSF51971">
    <property type="entry name" value="Nucleotide-binding domain"/>
    <property type="match status" value="1"/>
</dbReference>
<dbReference type="PANTHER" id="PTHR11530">
    <property type="entry name" value="D-AMINO ACID OXIDASE"/>
    <property type="match status" value="1"/>
</dbReference>
<feature type="binding site" evidence="6">
    <location>
        <position position="239"/>
    </location>
    <ligand>
        <name>D-dopa</name>
        <dbReference type="ChEBI" id="CHEBI:149689"/>
    </ligand>
</feature>
<dbReference type="GO" id="GO:0071949">
    <property type="term" value="F:FAD binding"/>
    <property type="evidence" value="ECO:0007669"/>
    <property type="project" value="InterPro"/>
</dbReference>
<accession>A0AAF0IW33</accession>
<dbReference type="GO" id="GO:0019478">
    <property type="term" value="P:D-amino acid catabolic process"/>
    <property type="evidence" value="ECO:0007669"/>
    <property type="project" value="TreeGrafter"/>
</dbReference>
<keyword evidence="9" id="KW-1185">Reference proteome</keyword>
<dbReference type="InterPro" id="IPR023209">
    <property type="entry name" value="DAO"/>
</dbReference>
<dbReference type="EMBL" id="CP119912">
    <property type="protein sequence ID" value="WFD20256.1"/>
    <property type="molecule type" value="Genomic_DNA"/>
</dbReference>
<organism evidence="8 9">
    <name type="scientific">Malassezia caprae</name>
    <dbReference type="NCBI Taxonomy" id="1381934"/>
    <lineage>
        <taxon>Eukaryota</taxon>
        <taxon>Fungi</taxon>
        <taxon>Dikarya</taxon>
        <taxon>Basidiomycota</taxon>
        <taxon>Ustilaginomycotina</taxon>
        <taxon>Malasseziomycetes</taxon>
        <taxon>Malasseziales</taxon>
        <taxon>Malasseziaceae</taxon>
        <taxon>Malassezia</taxon>
    </lineage>
</organism>
<dbReference type="SUPFAM" id="SSF54373">
    <property type="entry name" value="FAD-linked reductases, C-terminal domain"/>
    <property type="match status" value="1"/>
</dbReference>
<comment type="cofactor">
    <cofactor evidence="1 6">
        <name>FAD</name>
        <dbReference type="ChEBI" id="CHEBI:57692"/>
    </cofactor>
</comment>
<protein>
    <submittedName>
        <fullName evidence="8">D-amino-acid oxidase</fullName>
        <ecNumber evidence="8">1.4.3.3</ecNumber>
    </submittedName>
</protein>
<evidence type="ECO:0000259" key="7">
    <source>
        <dbReference type="Pfam" id="PF01266"/>
    </source>
</evidence>
<evidence type="ECO:0000313" key="9">
    <source>
        <dbReference type="Proteomes" id="UP001220961"/>
    </source>
</evidence>
<proteinExistence type="inferred from homology"/>
<reference evidence="8" key="1">
    <citation type="submission" date="2023-03" db="EMBL/GenBank/DDBJ databases">
        <title>Mating type loci evolution in Malassezia.</title>
        <authorList>
            <person name="Coelho M.A."/>
        </authorList>
    </citation>
    <scope>NUCLEOTIDE SEQUENCE</scope>
    <source>
        <strain evidence="8">CBS 10434</strain>
    </source>
</reference>
<dbReference type="EC" id="1.4.3.3" evidence="8"/>
<dbReference type="AlphaFoldDB" id="A0AAF0IW33"/>
<keyword evidence="5 8" id="KW-0560">Oxidoreductase</keyword>
<feature type="binding site" evidence="6">
    <location>
        <position position="190"/>
    </location>
    <ligand>
        <name>FAD</name>
        <dbReference type="ChEBI" id="CHEBI:57692"/>
    </ligand>
</feature>
<feature type="domain" description="FAD dependent oxidoreductase" evidence="7">
    <location>
        <begin position="6"/>
        <end position="342"/>
    </location>
</feature>
<dbReference type="GO" id="GO:0005737">
    <property type="term" value="C:cytoplasm"/>
    <property type="evidence" value="ECO:0007669"/>
    <property type="project" value="TreeGrafter"/>
</dbReference>
<evidence type="ECO:0000313" key="8">
    <source>
        <dbReference type="EMBL" id="WFD20256.1"/>
    </source>
</evidence>
<dbReference type="PANTHER" id="PTHR11530:SF30">
    <property type="entry name" value="FAD DEPENDENT OXIDOREDUCTASE DOMAIN-CONTAINING PROTEIN"/>
    <property type="match status" value="1"/>
</dbReference>
<keyword evidence="4 6" id="KW-0274">FAD</keyword>
<evidence type="ECO:0000256" key="4">
    <source>
        <dbReference type="ARBA" id="ARBA00022827"/>
    </source>
</evidence>
<dbReference type="Proteomes" id="UP001220961">
    <property type="component" value="Chromosome 5"/>
</dbReference>
<name>A0AAF0IW33_9BASI</name>
<dbReference type="GO" id="GO:0003884">
    <property type="term" value="F:D-amino-acid oxidase activity"/>
    <property type="evidence" value="ECO:0007669"/>
    <property type="project" value="UniProtKB-EC"/>
</dbReference>
<comment type="similarity">
    <text evidence="2">Belongs to the DAMOX/DASOX family.</text>
</comment>
<sequence>MTDKEAAVLGAGVLGLTSALELRKKGYKVTVLARDLPCDLASQSFASPWAGANWCSFAGTKEAERRRDAHTYKAFRELERQLPKDLLAFMPFSCYHDIENDTDCFWFGDVCGGIQMTKNDGTRASQEAPFRYDFRSLTLDAPKYLQWLATQVQSASLPGPPGTIVRITSIYTLRSAAALVPKASVLVNATGLGSQDVREAHETGAYPIRGQTVLVRAPKFREAEFARCYSKISSHGTTYVIPRARSGLVILGGTFDVRNTSLLRPDPAVTERILKNAIDLAPALLPEGVDPKAPDAWTKVDVVAVNIGVRPAREGGARVELDAHALQLAGRRVGVVHAYGIGAYKRLTVGPAGYQASYGIAAEVGALVEQWERTGAAATAKL</sequence>
<dbReference type="Pfam" id="PF01266">
    <property type="entry name" value="DAO"/>
    <property type="match status" value="1"/>
</dbReference>
<evidence type="ECO:0000256" key="3">
    <source>
        <dbReference type="ARBA" id="ARBA00022630"/>
    </source>
</evidence>